<dbReference type="AlphaFoldDB" id="M7TFQ7"/>
<dbReference type="HOGENOM" id="CLU_005533_5_0_1"/>
<dbReference type="InterPro" id="IPR036388">
    <property type="entry name" value="WH-like_DNA-bd_sf"/>
</dbReference>
<dbReference type="Pfam" id="PF00891">
    <property type="entry name" value="Methyltransf_2"/>
    <property type="match status" value="1"/>
</dbReference>
<dbReference type="OrthoDB" id="3340390at2759"/>
<dbReference type="InterPro" id="IPR029063">
    <property type="entry name" value="SAM-dependent_MTases_sf"/>
</dbReference>
<sequence>MTPIDLSSAVAPCNIDAVPKLLSEVAQAGDAFSKAGEASVVPRLNLLSKVRELAHALETPREIKIQHVWAQASRKWPDNRFGVQTNLWSTMAKNGDGPQKVVDLAKQLGLEEELLQRMMRHIAASGYLDMTAPDEYTPNNFSKSLSLPVIASGYYTGPPILNPIFLHAHDWLKDRGRPAWMDEGFYPTKQRLVDGFDRENKDAVMLVDVAGGFGHYTDQFRSKLPDAPGRLILQDLPGVLGQIQGLHPRIERMEYDFYTEQPVKGARAYYTHFVLHDWPDEDCVKIAGRVRDAMKPGYSKFLIHEHVIPPTGQDYEQTALDLIMMAGFAGKERSAAQWSELLEKKVGLKIVNIWTVVNGIESVVECERLE</sequence>
<dbReference type="InterPro" id="IPR036390">
    <property type="entry name" value="WH_DNA-bd_sf"/>
</dbReference>
<dbReference type="EMBL" id="KB706848">
    <property type="protein sequence ID" value="EMR65540.1"/>
    <property type="molecule type" value="Genomic_DNA"/>
</dbReference>
<keyword evidence="2 5" id="KW-0808">Transferase</keyword>
<dbReference type="eggNOG" id="KOG3178">
    <property type="taxonomic scope" value="Eukaryota"/>
</dbReference>
<dbReference type="PANTHER" id="PTHR43712">
    <property type="entry name" value="PUTATIVE (AFU_ORTHOLOGUE AFUA_4G14580)-RELATED"/>
    <property type="match status" value="1"/>
</dbReference>
<accession>M7TFQ7</accession>
<gene>
    <name evidence="5" type="ORF">UCREL1_7481</name>
</gene>
<dbReference type="Gene3D" id="1.10.10.10">
    <property type="entry name" value="Winged helix-like DNA-binding domain superfamily/Winged helix DNA-binding domain"/>
    <property type="match status" value="1"/>
</dbReference>
<dbReference type="InterPro" id="IPR016461">
    <property type="entry name" value="COMT-like"/>
</dbReference>
<dbReference type="PROSITE" id="PS51683">
    <property type="entry name" value="SAM_OMT_II"/>
    <property type="match status" value="1"/>
</dbReference>
<dbReference type="Proteomes" id="UP000012174">
    <property type="component" value="Unassembled WGS sequence"/>
</dbReference>
<feature type="domain" description="O-methyltransferase C-terminal" evidence="4">
    <location>
        <begin position="204"/>
        <end position="344"/>
    </location>
</feature>
<keyword evidence="3" id="KW-0949">S-adenosyl-L-methionine</keyword>
<keyword evidence="6" id="KW-1185">Reference proteome</keyword>
<evidence type="ECO:0000256" key="2">
    <source>
        <dbReference type="ARBA" id="ARBA00022679"/>
    </source>
</evidence>
<dbReference type="SUPFAM" id="SSF46785">
    <property type="entry name" value="Winged helix' DNA-binding domain"/>
    <property type="match status" value="1"/>
</dbReference>
<organism evidence="5 6">
    <name type="scientific">Eutypa lata (strain UCR-EL1)</name>
    <name type="common">Grapevine dieback disease fungus</name>
    <name type="synonym">Eutypa armeniacae</name>
    <dbReference type="NCBI Taxonomy" id="1287681"/>
    <lineage>
        <taxon>Eukaryota</taxon>
        <taxon>Fungi</taxon>
        <taxon>Dikarya</taxon>
        <taxon>Ascomycota</taxon>
        <taxon>Pezizomycotina</taxon>
        <taxon>Sordariomycetes</taxon>
        <taxon>Xylariomycetidae</taxon>
        <taxon>Xylariales</taxon>
        <taxon>Diatrypaceae</taxon>
        <taxon>Eutypa</taxon>
    </lineage>
</organism>
<dbReference type="KEGG" id="ela:UCREL1_7481"/>
<dbReference type="Gene3D" id="3.40.50.150">
    <property type="entry name" value="Vaccinia Virus protein VP39"/>
    <property type="match status" value="1"/>
</dbReference>
<name>M7TFQ7_EUTLA</name>
<dbReference type="GO" id="GO:0032259">
    <property type="term" value="P:methylation"/>
    <property type="evidence" value="ECO:0007669"/>
    <property type="project" value="UniProtKB-KW"/>
</dbReference>
<dbReference type="SUPFAM" id="SSF53335">
    <property type="entry name" value="S-adenosyl-L-methionine-dependent methyltransferases"/>
    <property type="match status" value="1"/>
</dbReference>
<dbReference type="GO" id="GO:0008171">
    <property type="term" value="F:O-methyltransferase activity"/>
    <property type="evidence" value="ECO:0007669"/>
    <property type="project" value="InterPro"/>
</dbReference>
<dbReference type="PANTHER" id="PTHR43712:SF17">
    <property type="entry name" value="O-METHYLTRANSFERASE"/>
    <property type="match status" value="1"/>
</dbReference>
<evidence type="ECO:0000259" key="4">
    <source>
        <dbReference type="Pfam" id="PF00891"/>
    </source>
</evidence>
<reference evidence="6" key="1">
    <citation type="journal article" date="2013" name="Genome Announc.">
        <title>Draft genome sequence of the grapevine dieback fungus Eutypa lata UCR-EL1.</title>
        <authorList>
            <person name="Blanco-Ulate B."/>
            <person name="Rolshausen P.E."/>
            <person name="Cantu D."/>
        </authorList>
    </citation>
    <scope>NUCLEOTIDE SEQUENCE [LARGE SCALE GENOMIC DNA]</scope>
    <source>
        <strain evidence="6">UCR-EL1</strain>
    </source>
</reference>
<dbReference type="InterPro" id="IPR001077">
    <property type="entry name" value="COMT_C"/>
</dbReference>
<protein>
    <submittedName>
        <fullName evidence="5">Putative sterigmatocystin 8-o-methyltransferase protein</fullName>
    </submittedName>
</protein>
<dbReference type="OMA" id="KGRPRWF"/>
<proteinExistence type="predicted"/>
<evidence type="ECO:0000256" key="3">
    <source>
        <dbReference type="ARBA" id="ARBA00022691"/>
    </source>
</evidence>
<evidence type="ECO:0000313" key="6">
    <source>
        <dbReference type="Proteomes" id="UP000012174"/>
    </source>
</evidence>
<keyword evidence="1 5" id="KW-0489">Methyltransferase</keyword>
<evidence type="ECO:0000313" key="5">
    <source>
        <dbReference type="EMBL" id="EMR65540.1"/>
    </source>
</evidence>
<evidence type="ECO:0000256" key="1">
    <source>
        <dbReference type="ARBA" id="ARBA00022603"/>
    </source>
</evidence>